<dbReference type="AlphaFoldDB" id="A0A3B5JVI1"/>
<dbReference type="InterPro" id="IPR002110">
    <property type="entry name" value="Ankyrin_rpt"/>
</dbReference>
<keyword evidence="5" id="KW-1185">Reference proteome</keyword>
<dbReference type="PROSITE" id="PS50088">
    <property type="entry name" value="ANK_REPEAT"/>
    <property type="match status" value="4"/>
</dbReference>
<dbReference type="GeneTree" id="ENSGT00940000161392"/>
<dbReference type="PANTHER" id="PTHR46680:SF2">
    <property type="entry name" value="NF-KAPPA-B INHIBITOR ZETA"/>
    <property type="match status" value="1"/>
</dbReference>
<evidence type="ECO:0000256" key="2">
    <source>
        <dbReference type="ARBA" id="ARBA00023043"/>
    </source>
</evidence>
<dbReference type="Pfam" id="PF12796">
    <property type="entry name" value="Ank_2"/>
    <property type="match status" value="2"/>
</dbReference>
<gene>
    <name evidence="4" type="primary">bcl3</name>
</gene>
<dbReference type="STRING" id="31033.ENSTRUP00000066448"/>
<feature type="repeat" description="ANK" evidence="3">
    <location>
        <begin position="110"/>
        <end position="142"/>
    </location>
</feature>
<dbReference type="Gene3D" id="1.25.40.20">
    <property type="entry name" value="Ankyrin repeat-containing domain"/>
    <property type="match status" value="1"/>
</dbReference>
<name>A0A3B5JVI1_TAKRU</name>
<dbReference type="GO" id="GO:0071356">
    <property type="term" value="P:cellular response to tumor necrosis factor"/>
    <property type="evidence" value="ECO:0007669"/>
    <property type="project" value="TreeGrafter"/>
</dbReference>
<keyword evidence="2 3" id="KW-0040">ANK repeat</keyword>
<reference evidence="4" key="2">
    <citation type="submission" date="2025-08" db="UniProtKB">
        <authorList>
            <consortium name="Ensembl"/>
        </authorList>
    </citation>
    <scope>IDENTIFICATION</scope>
</reference>
<feature type="repeat" description="ANK" evidence="3">
    <location>
        <begin position="41"/>
        <end position="73"/>
    </location>
</feature>
<dbReference type="SMART" id="SM00248">
    <property type="entry name" value="ANK"/>
    <property type="match status" value="5"/>
</dbReference>
<organism evidence="4 5">
    <name type="scientific">Takifugu rubripes</name>
    <name type="common">Japanese pufferfish</name>
    <name type="synonym">Fugu rubripes</name>
    <dbReference type="NCBI Taxonomy" id="31033"/>
    <lineage>
        <taxon>Eukaryota</taxon>
        <taxon>Metazoa</taxon>
        <taxon>Chordata</taxon>
        <taxon>Craniata</taxon>
        <taxon>Vertebrata</taxon>
        <taxon>Euteleostomi</taxon>
        <taxon>Actinopterygii</taxon>
        <taxon>Neopterygii</taxon>
        <taxon>Teleostei</taxon>
        <taxon>Neoteleostei</taxon>
        <taxon>Acanthomorphata</taxon>
        <taxon>Eupercaria</taxon>
        <taxon>Tetraodontiformes</taxon>
        <taxon>Tetradontoidea</taxon>
        <taxon>Tetraodontidae</taxon>
        <taxon>Takifugu</taxon>
    </lineage>
</organism>
<accession>A0A3B5JVI1</accession>
<dbReference type="Proteomes" id="UP000005226">
    <property type="component" value="Chromosome 7"/>
</dbReference>
<dbReference type="OMA" id="EEWDTIN"/>
<evidence type="ECO:0000256" key="1">
    <source>
        <dbReference type="ARBA" id="ARBA00022737"/>
    </source>
</evidence>
<protein>
    <submittedName>
        <fullName evidence="4">Uncharacterized protein</fullName>
    </submittedName>
</protein>
<dbReference type="PANTHER" id="PTHR46680">
    <property type="entry name" value="NF-KAPPA-B INHIBITOR ALPHA"/>
    <property type="match status" value="1"/>
</dbReference>
<dbReference type="InterPro" id="IPR036770">
    <property type="entry name" value="Ankyrin_rpt-contain_sf"/>
</dbReference>
<sequence length="241" mass="26038">PGTCKMGLFPHGTWQLFYEIVSRLLAFTMNSLICASPPPPSPQTPLHLAVITHQANMVEALLREGADPAALDRNGQTSVHLCCEHNQQECLSVVLSAGAASTCLEIRNYGGLSPLHLAVQRGHKHLAKMLLDAGADINVMDIKSGLNPLMHAVESSNAEMVRFLIESGCDVNGQSYSGNTALHSACGRDQVDMVRLLLKSGADSSLKNYHNDTPVMVTKNKKGLLLPLEVISAHCRVFYSL</sequence>
<dbReference type="PROSITE" id="PS50297">
    <property type="entry name" value="ANK_REP_REGION"/>
    <property type="match status" value="4"/>
</dbReference>
<reference evidence="4" key="3">
    <citation type="submission" date="2025-09" db="UniProtKB">
        <authorList>
            <consortium name="Ensembl"/>
        </authorList>
    </citation>
    <scope>IDENTIFICATION</scope>
</reference>
<feature type="repeat" description="ANK" evidence="3">
    <location>
        <begin position="177"/>
        <end position="209"/>
    </location>
</feature>
<dbReference type="Ensembl" id="ENSTRUT00000051177.2">
    <property type="protein sequence ID" value="ENSTRUP00000048568.2"/>
    <property type="gene ID" value="ENSTRUG00000025704.2"/>
</dbReference>
<reference evidence="4 5" key="1">
    <citation type="journal article" date="2011" name="Genome Biol. Evol.">
        <title>Integration of the genetic map and genome assembly of fugu facilitates insights into distinct features of genome evolution in teleosts and mammals.</title>
        <authorList>
            <person name="Kai W."/>
            <person name="Kikuchi K."/>
            <person name="Tohari S."/>
            <person name="Chew A.K."/>
            <person name="Tay A."/>
            <person name="Fujiwara A."/>
            <person name="Hosoya S."/>
            <person name="Suetake H."/>
            <person name="Naruse K."/>
            <person name="Brenner S."/>
            <person name="Suzuki Y."/>
            <person name="Venkatesh B."/>
        </authorList>
    </citation>
    <scope>NUCLEOTIDE SEQUENCE [LARGE SCALE GENOMIC DNA]</scope>
</reference>
<evidence type="ECO:0000313" key="5">
    <source>
        <dbReference type="Proteomes" id="UP000005226"/>
    </source>
</evidence>
<proteinExistence type="predicted"/>
<dbReference type="PRINTS" id="PR01415">
    <property type="entry name" value="ANKYRIN"/>
</dbReference>
<keyword evidence="1" id="KW-0677">Repeat</keyword>
<dbReference type="GO" id="GO:0051059">
    <property type="term" value="F:NF-kappaB binding"/>
    <property type="evidence" value="ECO:0007669"/>
    <property type="project" value="TreeGrafter"/>
</dbReference>
<dbReference type="InterPro" id="IPR051070">
    <property type="entry name" value="NF-kappa-B_inhibitor"/>
</dbReference>
<dbReference type="GO" id="GO:0005829">
    <property type="term" value="C:cytosol"/>
    <property type="evidence" value="ECO:0007669"/>
    <property type="project" value="TreeGrafter"/>
</dbReference>
<evidence type="ECO:0000256" key="3">
    <source>
        <dbReference type="PROSITE-ProRule" id="PRU00023"/>
    </source>
</evidence>
<dbReference type="SUPFAM" id="SSF48403">
    <property type="entry name" value="Ankyrin repeat"/>
    <property type="match status" value="1"/>
</dbReference>
<feature type="repeat" description="ANK" evidence="3">
    <location>
        <begin position="144"/>
        <end position="176"/>
    </location>
</feature>
<evidence type="ECO:0000313" key="4">
    <source>
        <dbReference type="Ensembl" id="ENSTRUP00000048568.2"/>
    </source>
</evidence>